<dbReference type="Gene3D" id="3.40.220.10">
    <property type="entry name" value="Leucine Aminopeptidase, subunit E, domain 1"/>
    <property type="match status" value="1"/>
</dbReference>
<organism evidence="7 8">
    <name type="scientific">Aminobacter niigataensis</name>
    <dbReference type="NCBI Taxonomy" id="83265"/>
    <lineage>
        <taxon>Bacteria</taxon>
        <taxon>Pseudomonadati</taxon>
        <taxon>Pseudomonadota</taxon>
        <taxon>Alphaproteobacteria</taxon>
        <taxon>Hyphomicrobiales</taxon>
        <taxon>Phyllobacteriaceae</taxon>
        <taxon>Aminobacter</taxon>
    </lineage>
</organism>
<evidence type="ECO:0000313" key="8">
    <source>
        <dbReference type="Proteomes" id="UP000539538"/>
    </source>
</evidence>
<dbReference type="InterPro" id="IPR011356">
    <property type="entry name" value="Leucine_aapep/pepB"/>
</dbReference>
<keyword evidence="8" id="KW-1185">Reference proteome</keyword>
<dbReference type="Pfam" id="PF00883">
    <property type="entry name" value="Peptidase_M17"/>
    <property type="match status" value="1"/>
</dbReference>
<keyword evidence="3" id="KW-0645">Protease</keyword>
<evidence type="ECO:0000256" key="1">
    <source>
        <dbReference type="ARBA" id="ARBA00009528"/>
    </source>
</evidence>
<dbReference type="InterPro" id="IPR043472">
    <property type="entry name" value="Macro_dom-like"/>
</dbReference>
<dbReference type="PANTHER" id="PTHR11963">
    <property type="entry name" value="LEUCINE AMINOPEPTIDASE-RELATED"/>
    <property type="match status" value="1"/>
</dbReference>
<keyword evidence="5" id="KW-0464">Manganese</keyword>
<evidence type="ECO:0000259" key="6">
    <source>
        <dbReference type="PROSITE" id="PS00631"/>
    </source>
</evidence>
<dbReference type="SUPFAM" id="SSF53187">
    <property type="entry name" value="Zn-dependent exopeptidases"/>
    <property type="match status" value="1"/>
</dbReference>
<feature type="domain" description="Cytosol aminopeptidase" evidence="6">
    <location>
        <begin position="271"/>
        <end position="278"/>
    </location>
</feature>
<evidence type="ECO:0000256" key="2">
    <source>
        <dbReference type="ARBA" id="ARBA00022438"/>
    </source>
</evidence>
<dbReference type="EMBL" id="JACHOT010000006">
    <property type="protein sequence ID" value="MBB4652324.1"/>
    <property type="molecule type" value="Genomic_DNA"/>
</dbReference>
<proteinExistence type="inferred from homology"/>
<dbReference type="Proteomes" id="UP000539538">
    <property type="component" value="Unassembled WGS sequence"/>
</dbReference>
<sequence length="434" mass="45888">MPVVAARLGADIADGRRQAAQAVGTLRKMKVEGAAIVIPSRCQLGDDPELKLQAIAEGAFLANHDFVSRAFPRSGEPALRLGFAFGSGWESAKADRALERARAIADAAALARDLCTEPPNVMTPPHFAARMKELAIEAGLSISIMGRAELEKQGMGGLLAVASGSAFEPLLIRIDYRPEGVTQKPVVLVGKTVTFDSGGISLKQAHGMEQMKADMGGGAAVAGAMQAVARLKPDLAVTAIFAVAENMPGPNAMRPGDVLRTHSGKTVEVINTDAEGRLILADALSYARSLEPQLIIDLATLTGATMGIFGPLGIATFSTAPSCLSLLIESDRVAGEKIWPMPLWDEYLAFLESPVADLRNFSKTGQMGSTPVAAMFLKQFVGDAPWLHLDLYNTCWSEQPHVFGPSGPTGSGTRVLTQFVLALADRDPTRSSSI</sequence>
<evidence type="ECO:0000256" key="3">
    <source>
        <dbReference type="ARBA" id="ARBA00022670"/>
    </source>
</evidence>
<comment type="similarity">
    <text evidence="1">Belongs to the peptidase M17 family.</text>
</comment>
<comment type="caution">
    <text evidence="7">The sequence shown here is derived from an EMBL/GenBank/DDBJ whole genome shotgun (WGS) entry which is preliminary data.</text>
</comment>
<dbReference type="RefSeq" id="WP_183263920.1">
    <property type="nucleotide sequence ID" value="NZ_BAAAVZ010000009.1"/>
</dbReference>
<accession>A0ABR6L6B5</accession>
<keyword evidence="2 7" id="KW-0031">Aminopeptidase</keyword>
<keyword evidence="4 7" id="KW-0378">Hydrolase</keyword>
<name>A0ABR6L6B5_9HYPH</name>
<dbReference type="Gene3D" id="3.40.630.10">
    <property type="entry name" value="Zn peptidases"/>
    <property type="match status" value="1"/>
</dbReference>
<dbReference type="PRINTS" id="PR00481">
    <property type="entry name" value="LAMNOPPTDASE"/>
</dbReference>
<protein>
    <submittedName>
        <fullName evidence="7">Leucyl aminopeptidase</fullName>
        <ecNumber evidence="7">3.4.11.1</ecNumber>
    </submittedName>
</protein>
<evidence type="ECO:0000313" key="7">
    <source>
        <dbReference type="EMBL" id="MBB4652324.1"/>
    </source>
</evidence>
<dbReference type="PROSITE" id="PS00631">
    <property type="entry name" value="CYTOSOL_AP"/>
    <property type="match status" value="1"/>
</dbReference>
<gene>
    <name evidence="7" type="ORF">GGQ99_004100</name>
</gene>
<dbReference type="CDD" id="cd00433">
    <property type="entry name" value="Peptidase_M17"/>
    <property type="match status" value="1"/>
</dbReference>
<dbReference type="PANTHER" id="PTHR11963:SF23">
    <property type="entry name" value="CYTOSOL AMINOPEPTIDASE"/>
    <property type="match status" value="1"/>
</dbReference>
<evidence type="ECO:0000256" key="5">
    <source>
        <dbReference type="ARBA" id="ARBA00023211"/>
    </source>
</evidence>
<dbReference type="GO" id="GO:0004177">
    <property type="term" value="F:aminopeptidase activity"/>
    <property type="evidence" value="ECO:0007669"/>
    <property type="project" value="UniProtKB-KW"/>
</dbReference>
<dbReference type="EC" id="3.4.11.1" evidence="7"/>
<evidence type="ECO:0000256" key="4">
    <source>
        <dbReference type="ARBA" id="ARBA00022801"/>
    </source>
</evidence>
<reference evidence="7 8" key="1">
    <citation type="submission" date="2020-08" db="EMBL/GenBank/DDBJ databases">
        <title>Genomic Encyclopedia of Type Strains, Phase IV (KMG-IV): sequencing the most valuable type-strain genomes for metagenomic binning, comparative biology and taxonomic classification.</title>
        <authorList>
            <person name="Goeker M."/>
        </authorList>
    </citation>
    <scope>NUCLEOTIDE SEQUENCE [LARGE SCALE GENOMIC DNA]</scope>
    <source>
        <strain evidence="7 8">DSM 7050</strain>
    </source>
</reference>
<dbReference type="InterPro" id="IPR000819">
    <property type="entry name" value="Peptidase_M17_C"/>
</dbReference>